<dbReference type="InterPro" id="IPR014717">
    <property type="entry name" value="Transl_elong_EF1B/ribsomal_bS6"/>
</dbReference>
<proteinExistence type="predicted"/>
<dbReference type="Proteomes" id="UP000177419">
    <property type="component" value="Unassembled WGS sequence"/>
</dbReference>
<evidence type="ECO:0008006" key="4">
    <source>
        <dbReference type="Google" id="ProtNLM"/>
    </source>
</evidence>
<dbReference type="InterPro" id="IPR007445">
    <property type="entry name" value="PilO"/>
</dbReference>
<gene>
    <name evidence="2" type="ORF">A2746_00810</name>
</gene>
<comment type="caution">
    <text evidence="2">The sequence shown here is derived from an EMBL/GenBank/DDBJ whole genome shotgun (WGS) entry which is preliminary data.</text>
</comment>
<protein>
    <recommendedName>
        <fullName evidence="4">Type 4a pilus biogenesis protein PilO</fullName>
    </recommendedName>
</protein>
<keyword evidence="1" id="KW-0472">Membrane</keyword>
<evidence type="ECO:0000256" key="1">
    <source>
        <dbReference type="SAM" id="Phobius"/>
    </source>
</evidence>
<dbReference type="GO" id="GO:0043107">
    <property type="term" value="P:type IV pilus-dependent motility"/>
    <property type="evidence" value="ECO:0007669"/>
    <property type="project" value="InterPro"/>
</dbReference>
<dbReference type="GO" id="GO:0043683">
    <property type="term" value="P:type IV pilus assembly"/>
    <property type="evidence" value="ECO:0007669"/>
    <property type="project" value="InterPro"/>
</dbReference>
<name>A0A1F8EYD0_9BACT</name>
<reference evidence="2 3" key="1">
    <citation type="journal article" date="2016" name="Nat. Commun.">
        <title>Thousands of microbial genomes shed light on interconnected biogeochemical processes in an aquifer system.</title>
        <authorList>
            <person name="Anantharaman K."/>
            <person name="Brown C.T."/>
            <person name="Hug L.A."/>
            <person name="Sharon I."/>
            <person name="Castelle C.J."/>
            <person name="Probst A.J."/>
            <person name="Thomas B.C."/>
            <person name="Singh A."/>
            <person name="Wilkins M.J."/>
            <person name="Karaoz U."/>
            <person name="Brodie E.L."/>
            <person name="Williams K.H."/>
            <person name="Hubbard S.S."/>
            <person name="Banfield J.F."/>
        </authorList>
    </citation>
    <scope>NUCLEOTIDE SEQUENCE [LARGE SCALE GENOMIC DNA]</scope>
</reference>
<evidence type="ECO:0000313" key="2">
    <source>
        <dbReference type="EMBL" id="OGN05877.1"/>
    </source>
</evidence>
<dbReference type="Gene3D" id="3.30.70.60">
    <property type="match status" value="1"/>
</dbReference>
<feature type="transmembrane region" description="Helical" evidence="1">
    <location>
        <begin position="6"/>
        <end position="25"/>
    </location>
</feature>
<dbReference type="EMBL" id="MGJJ01000004">
    <property type="protein sequence ID" value="OGN05877.1"/>
    <property type="molecule type" value="Genomic_DNA"/>
</dbReference>
<keyword evidence="1" id="KW-1133">Transmembrane helix</keyword>
<organism evidence="2 3">
    <name type="scientific">Candidatus Yanofskybacteria bacterium RIFCSPHIGHO2_01_FULL_44_22</name>
    <dbReference type="NCBI Taxonomy" id="1802669"/>
    <lineage>
        <taxon>Bacteria</taxon>
        <taxon>Candidatus Yanofskyibacteriota</taxon>
    </lineage>
</organism>
<evidence type="ECO:0000313" key="3">
    <source>
        <dbReference type="Proteomes" id="UP000177419"/>
    </source>
</evidence>
<dbReference type="AlphaFoldDB" id="A0A1F8EYD0"/>
<sequence>MSQTKNYIGASLIALAVFLAWVLVLPSYNKISVLREAIKERENLLSARNAIIANLKSLTAEYQKRAGDIAKLSSVIPNKKSVAELVSTMENIASRNGMQLTGGTISEQSAEAGKQYGMLLLDFNFSGNYLSLDGLLNNIEKNLRLLDVAFIDISPSSFGASSLLDFRVRINAYFLGPDNKKIGN</sequence>
<dbReference type="STRING" id="1802669.A2746_00810"/>
<dbReference type="Pfam" id="PF04350">
    <property type="entry name" value="PilO"/>
    <property type="match status" value="1"/>
</dbReference>
<accession>A0A1F8EYD0</accession>
<keyword evidence="1" id="KW-0812">Transmembrane</keyword>